<feature type="non-terminal residue" evidence="1">
    <location>
        <position position="1"/>
    </location>
</feature>
<evidence type="ECO:0000313" key="1">
    <source>
        <dbReference type="EMBL" id="GFD00029.1"/>
    </source>
</evidence>
<reference evidence="1" key="1">
    <citation type="journal article" date="2019" name="Sci. Rep.">
        <title>Draft genome of Tanacetum cinerariifolium, the natural source of mosquito coil.</title>
        <authorList>
            <person name="Yamashiro T."/>
            <person name="Shiraishi A."/>
            <person name="Satake H."/>
            <person name="Nakayama K."/>
        </authorList>
    </citation>
    <scope>NUCLEOTIDE SEQUENCE</scope>
</reference>
<sequence>LAALTVEGLAALTLEGEMLGLGEVCQMKGFLKGDLDLDIAYGVMLGRALENFGLPARIVLAAVISTGWDLEGAVAETLCKGILEYFIGA</sequence>
<proteinExistence type="predicted"/>
<accession>A0A699SSV9</accession>
<gene>
    <name evidence="1" type="ORF">Tci_871998</name>
</gene>
<protein>
    <submittedName>
        <fullName evidence="1">Uncharacterized protein</fullName>
    </submittedName>
</protein>
<dbReference type="AlphaFoldDB" id="A0A699SSV9"/>
<dbReference type="EMBL" id="BKCJ011182274">
    <property type="protein sequence ID" value="GFD00029.1"/>
    <property type="molecule type" value="Genomic_DNA"/>
</dbReference>
<organism evidence="1">
    <name type="scientific">Tanacetum cinerariifolium</name>
    <name type="common">Dalmatian daisy</name>
    <name type="synonym">Chrysanthemum cinerariifolium</name>
    <dbReference type="NCBI Taxonomy" id="118510"/>
    <lineage>
        <taxon>Eukaryota</taxon>
        <taxon>Viridiplantae</taxon>
        <taxon>Streptophyta</taxon>
        <taxon>Embryophyta</taxon>
        <taxon>Tracheophyta</taxon>
        <taxon>Spermatophyta</taxon>
        <taxon>Magnoliopsida</taxon>
        <taxon>eudicotyledons</taxon>
        <taxon>Gunneridae</taxon>
        <taxon>Pentapetalae</taxon>
        <taxon>asterids</taxon>
        <taxon>campanulids</taxon>
        <taxon>Asterales</taxon>
        <taxon>Asteraceae</taxon>
        <taxon>Asteroideae</taxon>
        <taxon>Anthemideae</taxon>
        <taxon>Anthemidinae</taxon>
        <taxon>Tanacetum</taxon>
    </lineage>
</organism>
<comment type="caution">
    <text evidence="1">The sequence shown here is derived from an EMBL/GenBank/DDBJ whole genome shotgun (WGS) entry which is preliminary data.</text>
</comment>
<name>A0A699SSV9_TANCI</name>